<dbReference type="PROSITE" id="PS00420">
    <property type="entry name" value="SRCR_1"/>
    <property type="match status" value="5"/>
</dbReference>
<feature type="region of interest" description="Disordered" evidence="10">
    <location>
        <begin position="550"/>
        <end position="676"/>
    </location>
</feature>
<reference evidence="12" key="2">
    <citation type="submission" date="2025-08" db="UniProtKB">
        <authorList>
            <consortium name="Ensembl"/>
        </authorList>
    </citation>
    <scope>IDENTIFICATION</scope>
    <source>
        <strain evidence="12">Glennie</strain>
    </source>
</reference>
<feature type="domain" description="SRCR" evidence="11">
    <location>
        <begin position="152"/>
        <end position="252"/>
    </location>
</feature>
<evidence type="ECO:0000256" key="4">
    <source>
        <dbReference type="ARBA" id="ARBA00023170"/>
    </source>
</evidence>
<feature type="disulfide bond" evidence="9">
    <location>
        <begin position="327"/>
        <end position="337"/>
    </location>
</feature>
<dbReference type="GO" id="GO:0016020">
    <property type="term" value="C:membrane"/>
    <property type="evidence" value="ECO:0007669"/>
    <property type="project" value="InterPro"/>
</dbReference>
<feature type="domain" description="SRCR" evidence="11">
    <location>
        <begin position="418"/>
        <end position="519"/>
    </location>
</feature>
<dbReference type="InterPro" id="IPR001190">
    <property type="entry name" value="SRCR"/>
</dbReference>
<evidence type="ECO:0000256" key="7">
    <source>
        <dbReference type="ARBA" id="ARBA00064153"/>
    </source>
</evidence>
<feature type="disulfide bond" evidence="9">
    <location>
        <begin position="49"/>
        <end position="110"/>
    </location>
</feature>
<proteinExistence type="predicted"/>
<feature type="disulfide bond" evidence="9">
    <location>
        <begin position="177"/>
        <end position="241"/>
    </location>
</feature>
<feature type="disulfide bond" evidence="9">
    <location>
        <begin position="747"/>
        <end position="757"/>
    </location>
</feature>
<feature type="compositionally biased region" description="Low complexity" evidence="10">
    <location>
        <begin position="890"/>
        <end position="1011"/>
    </location>
</feature>
<feature type="region of interest" description="Disordered" evidence="10">
    <location>
        <begin position="1315"/>
        <end position="1344"/>
    </location>
</feature>
<keyword evidence="1" id="KW-0732">Signal</keyword>
<keyword evidence="2" id="KW-0677">Repeat</keyword>
<gene>
    <name evidence="12" type="primary">SSC5D</name>
</gene>
<dbReference type="PROSITE" id="PS50287">
    <property type="entry name" value="SRCR_2"/>
    <property type="match status" value="5"/>
</dbReference>
<feature type="region of interest" description="Disordered" evidence="10">
    <location>
        <begin position="374"/>
        <end position="414"/>
    </location>
</feature>
<dbReference type="FunFam" id="3.10.250.10:FF:000007">
    <property type="entry name" value="Soluble scavenger receptor cysteine-rich domain-containing protein SSC5D"/>
    <property type="match status" value="5"/>
</dbReference>
<dbReference type="SMART" id="SM00202">
    <property type="entry name" value="SR"/>
    <property type="match status" value="5"/>
</dbReference>
<feature type="compositionally biased region" description="Low complexity" evidence="10">
    <location>
        <begin position="550"/>
        <end position="564"/>
    </location>
</feature>
<dbReference type="PANTHER" id="PTHR19331">
    <property type="entry name" value="SCAVENGER RECEPTOR DOMAIN-CONTAINING"/>
    <property type="match status" value="1"/>
</dbReference>
<feature type="disulfide bond" evidence="9">
    <location>
        <begin position="296"/>
        <end position="357"/>
    </location>
</feature>
<evidence type="ECO:0000256" key="2">
    <source>
        <dbReference type="ARBA" id="ARBA00022737"/>
    </source>
</evidence>
<dbReference type="Proteomes" id="UP000002279">
    <property type="component" value="Chromosome 10"/>
</dbReference>
<feature type="disulfide bond" evidence="9">
    <location>
        <begin position="488"/>
        <end position="498"/>
    </location>
</feature>
<sequence>MRILACLLERLRLSSGPHGCAGRLEVWHGGRWGTVCDDGWDLRDAAVACRELGCGGALAAPGGAFFGEGAGPVWLSELACRGAEDRLSLCPHRGWKPHVCSHEEDAGVVCVGETPRLPLALCPPPRSVPASFGNSGPDRAPPDLCPSPSERLRLSSGPHGCAGRLEVWHAGRWGTVCDDGWDLRDAAVACRELGCGRALTAPGAARFGEGAGPVWMDDVGCGGEEPALRDCPRSPWGRSNCDHSEDAGVVCAGPAPRLRLSSGPHGCAGRLEVWHGGRWGTVCDDGWDLRDAAVACRELGCGGALAAPGGAFFGEGAGPILLDDLRCRGNETGLRLCPSRPWGQHDCHHREDAGLVCDGETPAERLGISLPTTGLPLSFSAPAPPPGSGPHLPGTATTKTPPLTGTPRTPGDAEPFRLRLVSGPGPCAGRLEIWHGGRWGTVCDDGWDPRDAAVVCRELGCGGPLIPGPDAGRYGWGSGPIWLDEVGCQGTETTLASCPAAPWGRHNCAHNEDVGVICAGAPESNSLPDILSWSWATKLGEGDAWGLPTKTTGLLTTKPPRTLGSGTPKETTTRMPGKQTSKFPRKWGPKTTRKPTTKSPEKLTTVSPREWATQAPKELPPTTPKTSETSQEPAHSPTVAASTLGETGAQPTFTTSDLPVGPHSGSDPETEGSGQFRLRLADGPEPCAGRLEVWYGGSWGTVCDDGWDPRDAAVACRELGCGGLRPRVGKTYYGSGAGPIWLDDVSCSGREASLADCPAPPWGEHNCDHEEDVGLTCTGTGGQETVASGKCKAGVGRDCLSLLPNGTFQALSTVLCIHSHLEGPRPSSPRGAGSPASPTRSPKPTGTPGRAPDPDRSSGPLPAPVTTGSPPALWLAPHSSPNPPLTPDLTSAPAPTPDRTTSPTPTLDHSTSPAPTPDLTLAPTSTPDLTTSPIPDLTTSPSPTPDLTTSPSAAPDLTTSPSPTPDLTTSPSPTPDLTTSPSPTPDLTTSPSPTPDLTTSPSPTSDRTTSPSPTPDPTTSPSPTPDPTTSPSPTPELTTSPSPTPALTTSPSPTPALTTSPSPTPDLTTSPAPTSDLSTSPAPTADPTTSPAPTLNFTTSPALTPDVTSASALTPDLTTSPVPAPNLTSASEPNPALTSSPAPTPDLTSAPAPAPEFITASEPNPKLVRSPESNPGLMTDPFSVPRLIPVLSTQPSGGIPTPDPSVASPPTLGSPTISDPSGMPSATPGHHAATAQVTSDPGACVATPVKVMACEPPALIELVRAVKGVGMQLGILAQAVQKNQGDLKALYTGLGKLNGALQGLGQMGEAVKEQAEIPRTTPDTLFPSSNSLEEEEERPLRGDV</sequence>
<reference evidence="12 13" key="1">
    <citation type="journal article" date="2008" name="Nature">
        <title>Genome analysis of the platypus reveals unique signatures of evolution.</title>
        <authorList>
            <person name="Warren W.C."/>
            <person name="Hillier L.W."/>
            <person name="Marshall Graves J.A."/>
            <person name="Birney E."/>
            <person name="Ponting C.P."/>
            <person name="Grutzner F."/>
            <person name="Belov K."/>
            <person name="Miller W."/>
            <person name="Clarke L."/>
            <person name="Chinwalla A.T."/>
            <person name="Yang S.P."/>
            <person name="Heger A."/>
            <person name="Locke D.P."/>
            <person name="Miethke P."/>
            <person name="Waters P.D."/>
            <person name="Veyrunes F."/>
            <person name="Fulton L."/>
            <person name="Fulton B."/>
            <person name="Graves T."/>
            <person name="Wallis J."/>
            <person name="Puente X.S."/>
            <person name="Lopez-Otin C."/>
            <person name="Ordonez G.R."/>
            <person name="Eichler E.E."/>
            <person name="Chen L."/>
            <person name="Cheng Z."/>
            <person name="Deakin J.E."/>
            <person name="Alsop A."/>
            <person name="Thompson K."/>
            <person name="Kirby P."/>
            <person name="Papenfuss A.T."/>
            <person name="Wakefield M.J."/>
            <person name="Olender T."/>
            <person name="Lancet D."/>
            <person name="Huttley G.A."/>
            <person name="Smit A.F."/>
            <person name="Pask A."/>
            <person name="Temple-Smith P."/>
            <person name="Batzer M.A."/>
            <person name="Walker J.A."/>
            <person name="Konkel M.K."/>
            <person name="Harris R.S."/>
            <person name="Whittington C.M."/>
            <person name="Wong E.S."/>
            <person name="Gemmell N.J."/>
            <person name="Buschiazzo E."/>
            <person name="Vargas Jentzsch I.M."/>
            <person name="Merkel A."/>
            <person name="Schmitz J."/>
            <person name="Zemann A."/>
            <person name="Churakov G."/>
            <person name="Kriegs J.O."/>
            <person name="Brosius J."/>
            <person name="Murchison E.P."/>
            <person name="Sachidanandam R."/>
            <person name="Smith C."/>
            <person name="Hannon G.J."/>
            <person name="Tsend-Ayush E."/>
            <person name="McMillan D."/>
            <person name="Attenborough R."/>
            <person name="Rens W."/>
            <person name="Ferguson-Smith M."/>
            <person name="Lefevre C.M."/>
            <person name="Sharp J.A."/>
            <person name="Nicholas K.R."/>
            <person name="Ray D.A."/>
            <person name="Kube M."/>
            <person name="Reinhardt R."/>
            <person name="Pringle T.H."/>
            <person name="Taylor J."/>
            <person name="Jones R.C."/>
            <person name="Nixon B."/>
            <person name="Dacheux J.L."/>
            <person name="Niwa H."/>
            <person name="Sekita Y."/>
            <person name="Huang X."/>
            <person name="Stark A."/>
            <person name="Kheradpour P."/>
            <person name="Kellis M."/>
            <person name="Flicek P."/>
            <person name="Chen Y."/>
            <person name="Webber C."/>
            <person name="Hardison R."/>
            <person name="Nelson J."/>
            <person name="Hallsworth-Pepin K."/>
            <person name="Delehaunty K."/>
            <person name="Markovic C."/>
            <person name="Minx P."/>
            <person name="Feng Y."/>
            <person name="Kremitzki C."/>
            <person name="Mitreva M."/>
            <person name="Glasscock J."/>
            <person name="Wylie T."/>
            <person name="Wohldmann P."/>
            <person name="Thiru P."/>
            <person name="Nhan M.N."/>
            <person name="Pohl C.S."/>
            <person name="Smith S.M."/>
            <person name="Hou S."/>
            <person name="Nefedov M."/>
            <person name="de Jong P.J."/>
            <person name="Renfree M.B."/>
            <person name="Mardis E.R."/>
            <person name="Wilson R.K."/>
        </authorList>
    </citation>
    <scope>NUCLEOTIDE SEQUENCE [LARGE SCALE GENOMIC DNA]</scope>
    <source>
        <strain evidence="12 13">Glennie</strain>
    </source>
</reference>
<evidence type="ECO:0000313" key="13">
    <source>
        <dbReference type="Proteomes" id="UP000002279"/>
    </source>
</evidence>
<feature type="compositionally biased region" description="Polar residues" evidence="10">
    <location>
        <begin position="1095"/>
        <end position="1141"/>
    </location>
</feature>
<dbReference type="PRINTS" id="PR00258">
    <property type="entry name" value="SPERACTRCPTR"/>
</dbReference>
<feature type="disulfide bond" evidence="9">
    <location>
        <begin position="80"/>
        <end position="90"/>
    </location>
</feature>
<dbReference type="InterPro" id="IPR036772">
    <property type="entry name" value="SRCR-like_dom_sf"/>
</dbReference>
<evidence type="ECO:0000259" key="11">
    <source>
        <dbReference type="PROSITE" id="PS50287"/>
    </source>
</evidence>
<keyword evidence="3 9" id="KW-1015">Disulfide bond</keyword>
<feature type="compositionally biased region" description="Low complexity" evidence="10">
    <location>
        <begin position="824"/>
        <end position="838"/>
    </location>
</feature>
<feature type="disulfide bond" evidence="9">
    <location>
        <begin position="221"/>
        <end position="231"/>
    </location>
</feature>
<dbReference type="OMA" id="WTWDTPS"/>
<evidence type="ECO:0000256" key="6">
    <source>
        <dbReference type="ARBA" id="ARBA00058074"/>
    </source>
</evidence>
<name>A0A6I8N1N3_ORNAN</name>
<feature type="domain" description="SRCR" evidence="11">
    <location>
        <begin position="11"/>
        <end position="111"/>
    </location>
</feature>
<accession>A0A6I8N1N3</accession>
<dbReference type="SUPFAM" id="SSF56487">
    <property type="entry name" value="SRCR-like"/>
    <property type="match status" value="5"/>
</dbReference>
<feature type="disulfide bond" evidence="9">
    <location>
        <begin position="190"/>
        <end position="251"/>
    </location>
</feature>
<evidence type="ECO:0000256" key="1">
    <source>
        <dbReference type="ARBA" id="ARBA00022729"/>
    </source>
</evidence>
<comment type="subunit">
    <text evidence="7">Interacts with LGALS1 and laminin.</text>
</comment>
<evidence type="ECO:0000256" key="10">
    <source>
        <dbReference type="SAM" id="MobiDB-lite"/>
    </source>
</evidence>
<dbReference type="Bgee" id="ENSOANG00000043166">
    <property type="expression patterns" value="Expressed in fibroblast and 7 other cell types or tissues"/>
</dbReference>
<evidence type="ECO:0000256" key="9">
    <source>
        <dbReference type="PROSITE-ProRule" id="PRU00196"/>
    </source>
</evidence>
<dbReference type="PANTHER" id="PTHR19331:SF487">
    <property type="entry name" value="SOLUBLE SCAVENGER RECEPTOR CYSTEINE-RICH DOMAIN-CONTAINING PROTEIN SSC5D"/>
    <property type="match status" value="1"/>
</dbReference>
<dbReference type="InParanoid" id="A0A6I8N1N3"/>
<feature type="domain" description="SRCR" evidence="11">
    <location>
        <begin position="258"/>
        <end position="358"/>
    </location>
</feature>
<dbReference type="Pfam" id="PF00530">
    <property type="entry name" value="SRCR"/>
    <property type="match status" value="5"/>
</dbReference>
<dbReference type="Ensembl" id="ENSOANT00000073467.1">
    <property type="protein sequence ID" value="ENSOANP00000034829.1"/>
    <property type="gene ID" value="ENSOANG00000043166.1"/>
</dbReference>
<evidence type="ECO:0000313" key="12">
    <source>
        <dbReference type="Ensembl" id="ENSOANP00000034829.1"/>
    </source>
</evidence>
<feature type="compositionally biased region" description="Low complexity" evidence="10">
    <location>
        <begin position="1035"/>
        <end position="1094"/>
    </location>
</feature>
<dbReference type="GeneTree" id="ENSGT00940000162592"/>
<feature type="region of interest" description="Disordered" evidence="10">
    <location>
        <begin position="822"/>
        <end position="1235"/>
    </location>
</feature>
<evidence type="ECO:0000256" key="5">
    <source>
        <dbReference type="ARBA" id="ARBA00023180"/>
    </source>
</evidence>
<feature type="disulfide bond" evidence="9">
    <location>
        <begin position="283"/>
        <end position="347"/>
    </location>
</feature>
<evidence type="ECO:0000256" key="8">
    <source>
        <dbReference type="ARBA" id="ARBA00069168"/>
    </source>
</evidence>
<reference evidence="12" key="3">
    <citation type="submission" date="2025-09" db="UniProtKB">
        <authorList>
            <consortium name="Ensembl"/>
        </authorList>
    </citation>
    <scope>IDENTIFICATION</scope>
    <source>
        <strain evidence="12">Glennie</strain>
    </source>
</reference>
<feature type="domain" description="SRCR" evidence="11">
    <location>
        <begin position="678"/>
        <end position="778"/>
    </location>
</feature>
<comment type="caution">
    <text evidence="9">Lacks conserved residue(s) required for the propagation of feature annotation.</text>
</comment>
<keyword evidence="13" id="KW-1185">Reference proteome</keyword>
<protein>
    <recommendedName>
        <fullName evidence="8">Soluble scavenger receptor cysteine-rich domain-containing protein SSC5D</fullName>
    </recommendedName>
</protein>
<feature type="compositionally biased region" description="Polar residues" evidence="10">
    <location>
        <begin position="568"/>
        <end position="582"/>
    </location>
</feature>
<feature type="compositionally biased region" description="Polar residues" evidence="10">
    <location>
        <begin position="1321"/>
        <end position="1331"/>
    </location>
</feature>
<feature type="compositionally biased region" description="Pro residues" evidence="10">
    <location>
        <begin position="1012"/>
        <end position="1034"/>
    </location>
</feature>
<feature type="compositionally biased region" description="Low complexity" evidence="10">
    <location>
        <begin position="389"/>
        <end position="410"/>
    </location>
</feature>
<dbReference type="FunCoup" id="A0A6I8N1N3">
    <property type="interactions" value="87"/>
</dbReference>
<keyword evidence="4" id="KW-0675">Receptor</keyword>
<dbReference type="Gene3D" id="3.10.250.10">
    <property type="entry name" value="SRCR-like domain"/>
    <property type="match status" value="5"/>
</dbReference>
<feature type="disulfide bond" evidence="9">
    <location>
        <begin position="716"/>
        <end position="777"/>
    </location>
</feature>
<comment type="function">
    <text evidence="6">Binds to extracellular matrix proteins. Binds to pathogen-associated molecular patterns (PAMPs) present on the cell walls of Gram-positive and Gram-negative bacteria and fungi, behaving as a pattern recognition receptor (PRR). Induces bacterial and fungal aggregation and subsequent inhibition of PAMP-induced cytokine release. Does not possess intrinsic bactericidal activity. May play a role in the innate defense and homeostasis of certain epithelial surfaces.</text>
</comment>
<feature type="compositionally biased region" description="Polar residues" evidence="10">
    <location>
        <begin position="624"/>
        <end position="657"/>
    </location>
</feature>
<keyword evidence="5" id="KW-0325">Glycoprotein</keyword>
<evidence type="ECO:0000256" key="3">
    <source>
        <dbReference type="ARBA" id="ARBA00023157"/>
    </source>
</evidence>
<feature type="disulfide bond" evidence="9">
    <location>
        <begin position="703"/>
        <end position="767"/>
    </location>
</feature>
<feature type="compositionally biased region" description="Basic residues" evidence="10">
    <location>
        <begin position="583"/>
        <end position="596"/>
    </location>
</feature>
<organism evidence="12 13">
    <name type="scientific">Ornithorhynchus anatinus</name>
    <name type="common">Duckbill platypus</name>
    <dbReference type="NCBI Taxonomy" id="9258"/>
    <lineage>
        <taxon>Eukaryota</taxon>
        <taxon>Metazoa</taxon>
        <taxon>Chordata</taxon>
        <taxon>Craniata</taxon>
        <taxon>Vertebrata</taxon>
        <taxon>Euteleostomi</taxon>
        <taxon>Mammalia</taxon>
        <taxon>Monotremata</taxon>
        <taxon>Ornithorhynchidae</taxon>
        <taxon>Ornithorhynchus</taxon>
    </lineage>
</organism>
<feature type="disulfide bond" evidence="9">
    <location>
        <begin position="36"/>
        <end position="100"/>
    </location>
</feature>